<dbReference type="Pfam" id="PF07176">
    <property type="entry name" value="DUF1400"/>
    <property type="match status" value="1"/>
</dbReference>
<keyword evidence="4" id="KW-1185">Reference proteome</keyword>
<dbReference type="InterPro" id="IPR010802">
    <property type="entry name" value="DUF1400"/>
</dbReference>
<name>A0A098TM88_9CYAN</name>
<comment type="caution">
    <text evidence="3">The sequence shown here is derived from an EMBL/GenBank/DDBJ whole genome shotgun (WGS) entry which is preliminary data.</text>
</comment>
<feature type="domain" description="DUF1400" evidence="2">
    <location>
        <begin position="23"/>
        <end position="147"/>
    </location>
</feature>
<accession>A0A098TM88</accession>
<dbReference type="Proteomes" id="UP000030170">
    <property type="component" value="Unassembled WGS sequence"/>
</dbReference>
<evidence type="ECO:0000256" key="1">
    <source>
        <dbReference type="SAM" id="SignalP"/>
    </source>
</evidence>
<gene>
    <name evidence="3" type="ORF">DO97_20425</name>
</gene>
<evidence type="ECO:0000313" key="3">
    <source>
        <dbReference type="EMBL" id="KGF73430.1"/>
    </source>
</evidence>
<keyword evidence="1" id="KW-0732">Signal</keyword>
<feature type="signal peptide" evidence="1">
    <location>
        <begin position="1"/>
        <end position="23"/>
    </location>
</feature>
<proteinExistence type="predicted"/>
<sequence length="170" mass="18178">MTLGLSASMMTVMVGSLTAPAMAASRISFWYGPFQQSVSTSSLRQYVQTQQASSDVSGLLRFMKPQDREGLVNVLKVSLPIDVVTVSRLLNSPAGDQLLNKLSPMFIRRDQAGVVALRGAIVLASSSKNGLGILSILEAYPAREVNISIPEILSLTKNGGFEGLMGSFLK</sequence>
<organism evidence="3 4">
    <name type="scientific">Neosynechococcus sphagnicola sy1</name>
    <dbReference type="NCBI Taxonomy" id="1497020"/>
    <lineage>
        <taxon>Bacteria</taxon>
        <taxon>Bacillati</taxon>
        <taxon>Cyanobacteriota</taxon>
        <taxon>Cyanophyceae</taxon>
        <taxon>Neosynechococcales</taxon>
        <taxon>Neosynechococcaceae</taxon>
        <taxon>Neosynechococcus</taxon>
    </lineage>
</organism>
<dbReference type="STRING" id="1497020.DO97_20425"/>
<dbReference type="AlphaFoldDB" id="A0A098TM88"/>
<feature type="chain" id="PRO_5001941046" description="DUF1400 domain-containing protein" evidence="1">
    <location>
        <begin position="24"/>
        <end position="170"/>
    </location>
</feature>
<protein>
    <recommendedName>
        <fullName evidence="2">DUF1400 domain-containing protein</fullName>
    </recommendedName>
</protein>
<evidence type="ECO:0000259" key="2">
    <source>
        <dbReference type="Pfam" id="PF07176"/>
    </source>
</evidence>
<evidence type="ECO:0000313" key="4">
    <source>
        <dbReference type="Proteomes" id="UP000030170"/>
    </source>
</evidence>
<dbReference type="EMBL" id="JJML01000008">
    <property type="protein sequence ID" value="KGF73430.1"/>
    <property type="molecule type" value="Genomic_DNA"/>
</dbReference>
<reference evidence="3 4" key="1">
    <citation type="journal article" date="2014" name="Mol. Ecol.">
        <title>Evolution of Synechococcus.</title>
        <authorList>
            <person name="Dvorak P."/>
            <person name="Casamatta D."/>
            <person name="Hasler P."/>
            <person name="Poulickova A."/>
            <person name="Ondrej V."/>
            <person name="Sanges R."/>
        </authorList>
    </citation>
    <scope>NUCLEOTIDE SEQUENCE [LARGE SCALE GENOMIC DNA]</scope>
    <source>
        <strain evidence="3 4">CAUP A 1101</strain>
    </source>
</reference>